<sequence length="43" mass="4360">MVCGALSKMIPARAGMIGQLGMKVLLAATLANLMNAAIVGLFV</sequence>
<dbReference type="AlphaFoldDB" id="A0A090QV10"/>
<protein>
    <submittedName>
        <fullName evidence="1">Na+ dependent nucleoside transporter NupC</fullName>
    </submittedName>
</protein>
<gene>
    <name evidence="1" type="ORF">JCM19237_1728</name>
</gene>
<dbReference type="STRING" id="754436.JCM19237_1728"/>
<evidence type="ECO:0000313" key="2">
    <source>
        <dbReference type="Proteomes" id="UP000029227"/>
    </source>
</evidence>
<dbReference type="eggNOG" id="COG1972">
    <property type="taxonomic scope" value="Bacteria"/>
</dbReference>
<accession>A0A090QV10</accession>
<comment type="caution">
    <text evidence="1">The sequence shown here is derived from an EMBL/GenBank/DDBJ whole genome shotgun (WGS) entry which is preliminary data.</text>
</comment>
<organism evidence="1 2">
    <name type="scientific">Photobacterium aphoticum</name>
    <dbReference type="NCBI Taxonomy" id="754436"/>
    <lineage>
        <taxon>Bacteria</taxon>
        <taxon>Pseudomonadati</taxon>
        <taxon>Pseudomonadota</taxon>
        <taxon>Gammaproteobacteria</taxon>
        <taxon>Vibrionales</taxon>
        <taxon>Vibrionaceae</taxon>
        <taxon>Photobacterium</taxon>
    </lineage>
</organism>
<dbReference type="EMBL" id="BBMN01000009">
    <property type="protein sequence ID" value="GAL06088.1"/>
    <property type="molecule type" value="Genomic_DNA"/>
</dbReference>
<evidence type="ECO:0000313" key="1">
    <source>
        <dbReference type="EMBL" id="GAL06088.1"/>
    </source>
</evidence>
<name>A0A090QV10_9GAMM</name>
<proteinExistence type="predicted"/>
<dbReference type="Proteomes" id="UP000029227">
    <property type="component" value="Unassembled WGS sequence"/>
</dbReference>
<reference evidence="1 2" key="1">
    <citation type="journal article" date="2014" name="Genome Announc.">
        <title>Draft Genome Sequences of Two Vibrionaceae Species, Vibrio ponticus C121 and Photobacterium aphoticum C119, Isolated as Coral Reef Microbiota.</title>
        <authorList>
            <person name="Al-saari N."/>
            <person name="Meirelles P.M."/>
            <person name="Mino S."/>
            <person name="Suda W."/>
            <person name="Oshima K."/>
            <person name="Hattori M."/>
            <person name="Ohkuma M."/>
            <person name="Thompson F.L."/>
            <person name="Gomez-Gil B."/>
            <person name="Sawabe T."/>
            <person name="Sawabe T."/>
        </authorList>
    </citation>
    <scope>NUCLEOTIDE SEQUENCE [LARGE SCALE GENOMIC DNA]</scope>
    <source>
        <strain evidence="1 2">JCM 19237</strain>
    </source>
</reference>